<gene>
    <name evidence="2" type="ORF">H8S23_04170</name>
</gene>
<evidence type="ECO:0000313" key="2">
    <source>
        <dbReference type="EMBL" id="MBC5580695.1"/>
    </source>
</evidence>
<name>A0A923ICW6_9FIRM</name>
<keyword evidence="1" id="KW-1133">Transmembrane helix</keyword>
<organism evidence="2 3">
    <name type="scientific">Anaerofilum hominis</name>
    <dbReference type="NCBI Taxonomy" id="2763016"/>
    <lineage>
        <taxon>Bacteria</taxon>
        <taxon>Bacillati</taxon>
        <taxon>Bacillota</taxon>
        <taxon>Clostridia</taxon>
        <taxon>Eubacteriales</taxon>
        <taxon>Oscillospiraceae</taxon>
        <taxon>Anaerofilum</taxon>
    </lineage>
</organism>
<sequence length="256" mass="27371">MKKHKVGIRFALALLGGLLVGGVLGFGAAVGRDALGAGFIAAQRFLQQNALWALLLCALAALSVAWAQYAAGRRHAAAALAGDGEENEAAFERADRCYAAAMSAVGILNVASFTLYGVGMSGFSSVVALEQGAGRLLALTAVFMALVFGCIYLQSRFVRATKELYPEKRGSVLDSRFQKQWYDSCDEAEQRQVGEASYRALQAEGRAILLLFVVLMILGLVLDLGMTPVLVLGTLWMVQAVSYQRAARQTGQDKRG</sequence>
<feature type="transmembrane region" description="Helical" evidence="1">
    <location>
        <begin position="208"/>
        <end position="238"/>
    </location>
</feature>
<comment type="caution">
    <text evidence="2">The sequence shown here is derived from an EMBL/GenBank/DDBJ whole genome shotgun (WGS) entry which is preliminary data.</text>
</comment>
<dbReference type="RefSeq" id="WP_186887031.1">
    <property type="nucleotide sequence ID" value="NZ_JACONZ010000001.1"/>
</dbReference>
<keyword evidence="3" id="KW-1185">Reference proteome</keyword>
<evidence type="ECO:0000313" key="3">
    <source>
        <dbReference type="Proteomes" id="UP000659630"/>
    </source>
</evidence>
<keyword evidence="1" id="KW-0472">Membrane</keyword>
<reference evidence="2" key="1">
    <citation type="submission" date="2020-08" db="EMBL/GenBank/DDBJ databases">
        <title>Genome public.</title>
        <authorList>
            <person name="Liu C."/>
            <person name="Sun Q."/>
        </authorList>
    </citation>
    <scope>NUCLEOTIDE SEQUENCE</scope>
    <source>
        <strain evidence="2">BX8</strain>
    </source>
</reference>
<dbReference type="Proteomes" id="UP000659630">
    <property type="component" value="Unassembled WGS sequence"/>
</dbReference>
<dbReference type="EMBL" id="JACONZ010000001">
    <property type="protein sequence ID" value="MBC5580695.1"/>
    <property type="molecule type" value="Genomic_DNA"/>
</dbReference>
<feature type="transmembrane region" description="Helical" evidence="1">
    <location>
        <begin position="136"/>
        <end position="153"/>
    </location>
</feature>
<keyword evidence="1" id="KW-0812">Transmembrane</keyword>
<evidence type="ECO:0000256" key="1">
    <source>
        <dbReference type="SAM" id="Phobius"/>
    </source>
</evidence>
<dbReference type="Pfam" id="PF11368">
    <property type="entry name" value="DUF3169"/>
    <property type="match status" value="1"/>
</dbReference>
<proteinExistence type="predicted"/>
<dbReference type="AlphaFoldDB" id="A0A923ICW6"/>
<dbReference type="InterPro" id="IPR021509">
    <property type="entry name" value="DUF3169"/>
</dbReference>
<protein>
    <submittedName>
        <fullName evidence="2">DUF3169 family protein</fullName>
    </submittedName>
</protein>
<feature type="transmembrane region" description="Helical" evidence="1">
    <location>
        <begin position="49"/>
        <end position="67"/>
    </location>
</feature>
<feature type="transmembrane region" description="Helical" evidence="1">
    <location>
        <begin position="97"/>
        <end position="116"/>
    </location>
</feature>
<accession>A0A923ICW6</accession>